<dbReference type="AlphaFoldDB" id="A0A1I1ASU5"/>
<dbReference type="Pfam" id="PF05175">
    <property type="entry name" value="MTS"/>
    <property type="match status" value="1"/>
</dbReference>
<dbReference type="EMBL" id="FOKA01000022">
    <property type="protein sequence ID" value="SFB41101.1"/>
    <property type="molecule type" value="Genomic_DNA"/>
</dbReference>
<dbReference type="NCBIfam" id="TIGR00536">
    <property type="entry name" value="hemK_fam"/>
    <property type="match status" value="1"/>
</dbReference>
<evidence type="ECO:0000313" key="9">
    <source>
        <dbReference type="Proteomes" id="UP000199012"/>
    </source>
</evidence>
<dbReference type="PANTHER" id="PTHR18895:SF74">
    <property type="entry name" value="MTRF1L RELEASE FACTOR GLUTAMINE METHYLTRANSFERASE"/>
    <property type="match status" value="1"/>
</dbReference>
<evidence type="ECO:0000259" key="6">
    <source>
        <dbReference type="Pfam" id="PF05175"/>
    </source>
</evidence>
<name>A0A1I1ASU5_9CELL</name>
<organism evidence="8 9">
    <name type="scientific">Cellulomonas marina</name>
    <dbReference type="NCBI Taxonomy" id="988821"/>
    <lineage>
        <taxon>Bacteria</taxon>
        <taxon>Bacillati</taxon>
        <taxon>Actinomycetota</taxon>
        <taxon>Actinomycetes</taxon>
        <taxon>Micrococcales</taxon>
        <taxon>Cellulomonadaceae</taxon>
        <taxon>Cellulomonas</taxon>
    </lineage>
</organism>
<dbReference type="CDD" id="cd02440">
    <property type="entry name" value="AdoMet_MTases"/>
    <property type="match status" value="1"/>
</dbReference>
<protein>
    <recommendedName>
        <fullName evidence="5">Release factor glutamine methyltransferase</fullName>
        <shortName evidence="5">RF MTase</shortName>
        <ecNumber evidence="5">2.1.1.297</ecNumber>
    </recommendedName>
    <alternativeName>
        <fullName evidence="5">N5-glutamine methyltransferase PrmC</fullName>
    </alternativeName>
    <alternativeName>
        <fullName evidence="5">Protein-(glutamine-N5) MTase PrmC</fullName>
    </alternativeName>
    <alternativeName>
        <fullName evidence="5">Protein-glutamine N-methyltransferase PrmC</fullName>
    </alternativeName>
</protein>
<dbReference type="GO" id="GO:0032259">
    <property type="term" value="P:methylation"/>
    <property type="evidence" value="ECO:0007669"/>
    <property type="project" value="UniProtKB-KW"/>
</dbReference>
<feature type="binding site" evidence="5">
    <location>
        <position position="142"/>
    </location>
    <ligand>
        <name>S-adenosyl-L-methionine</name>
        <dbReference type="ChEBI" id="CHEBI:59789"/>
    </ligand>
</feature>
<dbReference type="PANTHER" id="PTHR18895">
    <property type="entry name" value="HEMK METHYLTRANSFERASE"/>
    <property type="match status" value="1"/>
</dbReference>
<evidence type="ECO:0000256" key="5">
    <source>
        <dbReference type="HAMAP-Rule" id="MF_02126"/>
    </source>
</evidence>
<feature type="binding site" evidence="5">
    <location>
        <begin position="188"/>
        <end position="191"/>
    </location>
    <ligand>
        <name>substrate</name>
    </ligand>
</feature>
<accession>A0A1I1ASU5</accession>
<gene>
    <name evidence="5" type="primary">prmC</name>
    <name evidence="8" type="ORF">SAMN05421867_12226</name>
</gene>
<keyword evidence="9" id="KW-1185">Reference proteome</keyword>
<comment type="caution">
    <text evidence="5">Lacks conserved residue(s) required for the propagation of feature annotation.</text>
</comment>
<evidence type="ECO:0000256" key="2">
    <source>
        <dbReference type="ARBA" id="ARBA00022679"/>
    </source>
</evidence>
<dbReference type="STRING" id="988821.SAMN05421867_12226"/>
<dbReference type="NCBIfam" id="TIGR03534">
    <property type="entry name" value="RF_mod_PrmC"/>
    <property type="match status" value="1"/>
</dbReference>
<comment type="function">
    <text evidence="5">Methylates the class 1 translation termination release factors RF1/PrfA and RF2/PrfB on the glutamine residue of the universally conserved GGQ motif.</text>
</comment>
<proteinExistence type="inferred from homology"/>
<evidence type="ECO:0000313" key="8">
    <source>
        <dbReference type="EMBL" id="SFB41101.1"/>
    </source>
</evidence>
<reference evidence="8 9" key="1">
    <citation type="submission" date="2016-10" db="EMBL/GenBank/DDBJ databases">
        <authorList>
            <person name="de Groot N.N."/>
        </authorList>
    </citation>
    <scope>NUCLEOTIDE SEQUENCE [LARGE SCALE GENOMIC DNA]</scope>
    <source>
        <strain evidence="8 9">CGMCC 4.6945</strain>
    </source>
</reference>
<evidence type="ECO:0000256" key="3">
    <source>
        <dbReference type="ARBA" id="ARBA00022691"/>
    </source>
</evidence>
<feature type="binding site" evidence="5">
    <location>
        <position position="188"/>
    </location>
    <ligand>
        <name>S-adenosyl-L-methionine</name>
        <dbReference type="ChEBI" id="CHEBI:59789"/>
    </ligand>
</feature>
<keyword evidence="1 5" id="KW-0489">Methyltransferase</keyword>
<dbReference type="GO" id="GO:0003676">
    <property type="term" value="F:nucleic acid binding"/>
    <property type="evidence" value="ECO:0007669"/>
    <property type="project" value="InterPro"/>
</dbReference>
<feature type="domain" description="Release factor glutamine methyltransferase N-terminal" evidence="7">
    <location>
        <begin position="4"/>
        <end position="70"/>
    </location>
</feature>
<dbReference type="Gene3D" id="3.40.50.150">
    <property type="entry name" value="Vaccinia Virus protein VP39"/>
    <property type="match status" value="1"/>
</dbReference>
<dbReference type="Gene3D" id="1.10.8.10">
    <property type="entry name" value="DNA helicase RuvA subunit, C-terminal domain"/>
    <property type="match status" value="1"/>
</dbReference>
<dbReference type="HAMAP" id="MF_02126">
    <property type="entry name" value="RF_methyltr_PrmC"/>
    <property type="match status" value="1"/>
</dbReference>
<dbReference type="Proteomes" id="UP000199012">
    <property type="component" value="Unassembled WGS sequence"/>
</dbReference>
<dbReference type="InterPro" id="IPR007848">
    <property type="entry name" value="Small_mtfrase_dom"/>
</dbReference>
<evidence type="ECO:0000256" key="4">
    <source>
        <dbReference type="ARBA" id="ARBA00048391"/>
    </source>
</evidence>
<keyword evidence="3 5" id="KW-0949">S-adenosyl-L-methionine</keyword>
<dbReference type="RefSeq" id="WP_239078995.1">
    <property type="nucleotide sequence ID" value="NZ_BONM01000029.1"/>
</dbReference>
<sequence>MRAAVQGAARLLAEAGVPSPRPDAAALAAHVLGVDHVLLAPDEAPPGFAARYAGLVERRARREPLQHLVGRTGFRRVVLLVEPGVFVPRPETETVAEPAVAEARRVAASGRPPLVVDLCCGAGPLAVSLAVEVPGARVVAVDASPAAVDLTARNAAAQGVTVEALVGDVRERALLAELDGMVDVLVSNPPYIPPDAEPVDPEVRDHDPALALWGGGMDGLDVPRAVLAAGARLLAPGGLLVVEHAEVQDTALRAAAAAEGFMDVATLPDLTGRPRTLVARRPRGARARVTDSAP</sequence>
<feature type="domain" description="Methyltransferase small" evidence="6">
    <location>
        <begin position="115"/>
        <end position="191"/>
    </location>
</feature>
<dbReference type="InterPro" id="IPR029063">
    <property type="entry name" value="SAM-dependent_MTases_sf"/>
</dbReference>
<dbReference type="SUPFAM" id="SSF53335">
    <property type="entry name" value="S-adenosyl-L-methionine-dependent methyltransferases"/>
    <property type="match status" value="1"/>
</dbReference>
<dbReference type="InterPro" id="IPR019874">
    <property type="entry name" value="RF_methyltr_PrmC"/>
</dbReference>
<dbReference type="Pfam" id="PF17827">
    <property type="entry name" value="PrmC_N"/>
    <property type="match status" value="1"/>
</dbReference>
<dbReference type="InterPro" id="IPR002052">
    <property type="entry name" value="DNA_methylase_N6_adenine_CS"/>
</dbReference>
<dbReference type="GO" id="GO:0102559">
    <property type="term" value="F:peptide chain release factor N(5)-glutamine methyltransferase activity"/>
    <property type="evidence" value="ECO:0007669"/>
    <property type="project" value="UniProtKB-EC"/>
</dbReference>
<evidence type="ECO:0000259" key="7">
    <source>
        <dbReference type="Pfam" id="PF17827"/>
    </source>
</evidence>
<keyword evidence="2 5" id="KW-0808">Transferase</keyword>
<dbReference type="PROSITE" id="PS00092">
    <property type="entry name" value="N6_MTASE"/>
    <property type="match status" value="1"/>
</dbReference>
<evidence type="ECO:0000256" key="1">
    <source>
        <dbReference type="ARBA" id="ARBA00022603"/>
    </source>
</evidence>
<dbReference type="EC" id="2.1.1.297" evidence="5"/>
<comment type="similarity">
    <text evidence="5">Belongs to the protein N5-glutamine methyltransferase family. PrmC subfamily.</text>
</comment>
<dbReference type="InterPro" id="IPR004556">
    <property type="entry name" value="HemK-like"/>
</dbReference>
<comment type="catalytic activity">
    <reaction evidence="4 5">
        <text>L-glutaminyl-[peptide chain release factor] + S-adenosyl-L-methionine = N(5)-methyl-L-glutaminyl-[peptide chain release factor] + S-adenosyl-L-homocysteine + H(+)</text>
        <dbReference type="Rhea" id="RHEA:42896"/>
        <dbReference type="Rhea" id="RHEA-COMP:10271"/>
        <dbReference type="Rhea" id="RHEA-COMP:10272"/>
        <dbReference type="ChEBI" id="CHEBI:15378"/>
        <dbReference type="ChEBI" id="CHEBI:30011"/>
        <dbReference type="ChEBI" id="CHEBI:57856"/>
        <dbReference type="ChEBI" id="CHEBI:59789"/>
        <dbReference type="ChEBI" id="CHEBI:61891"/>
        <dbReference type="EC" id="2.1.1.297"/>
    </reaction>
</comment>
<dbReference type="InterPro" id="IPR040758">
    <property type="entry name" value="PrmC_N"/>
</dbReference>
<dbReference type="InterPro" id="IPR050320">
    <property type="entry name" value="N5-glutamine_MTase"/>
</dbReference>